<dbReference type="InParanoid" id="H6BV93"/>
<feature type="compositionally biased region" description="Polar residues" evidence="1">
    <location>
        <begin position="106"/>
        <end position="123"/>
    </location>
</feature>
<evidence type="ECO:0000313" key="3">
    <source>
        <dbReference type="Proteomes" id="UP000007304"/>
    </source>
</evidence>
<feature type="compositionally biased region" description="Polar residues" evidence="1">
    <location>
        <begin position="144"/>
        <end position="154"/>
    </location>
</feature>
<dbReference type="AlphaFoldDB" id="H6BV93"/>
<protein>
    <submittedName>
        <fullName evidence="2">Uncharacterized protein</fullName>
    </submittedName>
</protein>
<feature type="compositionally biased region" description="Basic and acidic residues" evidence="1">
    <location>
        <begin position="124"/>
        <end position="133"/>
    </location>
</feature>
<name>H6BV93_EXODN</name>
<organism evidence="2 3">
    <name type="scientific">Exophiala dermatitidis (strain ATCC 34100 / CBS 525.76 / NIH/UT8656)</name>
    <name type="common">Black yeast</name>
    <name type="synonym">Wangiella dermatitidis</name>
    <dbReference type="NCBI Taxonomy" id="858893"/>
    <lineage>
        <taxon>Eukaryota</taxon>
        <taxon>Fungi</taxon>
        <taxon>Dikarya</taxon>
        <taxon>Ascomycota</taxon>
        <taxon>Pezizomycotina</taxon>
        <taxon>Eurotiomycetes</taxon>
        <taxon>Chaetothyriomycetidae</taxon>
        <taxon>Chaetothyriales</taxon>
        <taxon>Herpotrichiellaceae</taxon>
        <taxon>Exophiala</taxon>
    </lineage>
</organism>
<dbReference type="Proteomes" id="UP000007304">
    <property type="component" value="Unassembled WGS sequence"/>
</dbReference>
<feature type="compositionally biased region" description="Polar residues" evidence="1">
    <location>
        <begin position="50"/>
        <end position="64"/>
    </location>
</feature>
<dbReference type="GeneID" id="20307804"/>
<dbReference type="RefSeq" id="XP_009155468.1">
    <property type="nucleotide sequence ID" value="XM_009157220.1"/>
</dbReference>
<evidence type="ECO:0000313" key="2">
    <source>
        <dbReference type="EMBL" id="EHY55007.1"/>
    </source>
</evidence>
<accession>H6BV93</accession>
<dbReference type="OrthoDB" id="4161607at2759"/>
<feature type="region of interest" description="Disordered" evidence="1">
    <location>
        <begin position="76"/>
        <end position="189"/>
    </location>
</feature>
<sequence length="439" mass="48952">MHMRIAFTEREGAHTMADTNRPAHAHAQRPQSPHPNLRAPLSLPLHPRTRTTQQPEPSQFSTVNHGITTTVLPYVLKTPPPLRNRSRESPALLSPSGPPTLRAAQIDNSWLSSPTKTPRSTQPIRRETSRDHLPSTPEKHKKTSLNLISPSATPASILPIRNRSNSFPTRLATPRQAEQDTSIIPNPLPTPVKAVRRRVVVKMADIEMVMGENDEGTAANQAGAGESAMSSPMIVQAVPVPDIEPLLPQIPNPRLVQKFQIGQEVFLLDSHGNSTICSDTINPAHMHMSMLSFENPNSVGNTYNPHQMDTPNVFIIERRLRWFSENGQPAPDDGAWLLYKLIPRDGYGEEKMVSLSYCLIQVRFKPGDTVIYLKKGVANHHVTKLEALVRGAEVVGRKRVYTVYLWATETVVLQVHDEDLEDVDEYLRQEGLGHQELEG</sequence>
<gene>
    <name evidence="2" type="ORF">HMPREF1120_03165</name>
</gene>
<keyword evidence="3" id="KW-1185">Reference proteome</keyword>
<reference evidence="2" key="1">
    <citation type="submission" date="2011-07" db="EMBL/GenBank/DDBJ databases">
        <title>The Genome Sequence of Exophiala (Wangiella) dermatitidis NIH/UT8656.</title>
        <authorList>
            <consortium name="The Broad Institute Genome Sequencing Platform"/>
            <person name="Cuomo C."/>
            <person name="Wang Z."/>
            <person name="Hunicke-Smith S."/>
            <person name="Szanislo P.J."/>
            <person name="Earl A."/>
            <person name="Young S.K."/>
            <person name="Zeng Q."/>
            <person name="Gargeya S."/>
            <person name="Fitzgerald M."/>
            <person name="Haas B."/>
            <person name="Abouelleil A."/>
            <person name="Alvarado L."/>
            <person name="Arachchi H.M."/>
            <person name="Berlin A."/>
            <person name="Brown A."/>
            <person name="Chapman S.B."/>
            <person name="Chen Z."/>
            <person name="Dunbar C."/>
            <person name="Freedman E."/>
            <person name="Gearin G."/>
            <person name="Gellesch M."/>
            <person name="Goldberg J."/>
            <person name="Griggs A."/>
            <person name="Gujja S."/>
            <person name="Heiman D."/>
            <person name="Howarth C."/>
            <person name="Larson L."/>
            <person name="Lui A."/>
            <person name="MacDonald P.J.P."/>
            <person name="Montmayeur A."/>
            <person name="Murphy C."/>
            <person name="Neiman D."/>
            <person name="Pearson M."/>
            <person name="Priest M."/>
            <person name="Roberts A."/>
            <person name="Saif S."/>
            <person name="Shea T."/>
            <person name="Shenoy N."/>
            <person name="Sisk P."/>
            <person name="Stolte C."/>
            <person name="Sykes S."/>
            <person name="Wortman J."/>
            <person name="Nusbaum C."/>
            <person name="Birren B."/>
        </authorList>
    </citation>
    <scope>NUCLEOTIDE SEQUENCE</scope>
    <source>
        <strain evidence="2">NIH/UT8656</strain>
    </source>
</reference>
<feature type="region of interest" description="Disordered" evidence="1">
    <location>
        <begin position="1"/>
        <end position="64"/>
    </location>
</feature>
<evidence type="ECO:0000256" key="1">
    <source>
        <dbReference type="SAM" id="MobiDB-lite"/>
    </source>
</evidence>
<dbReference type="HOGENOM" id="CLU_624094_0_0_1"/>
<dbReference type="VEuPathDB" id="FungiDB:HMPREF1120_03165"/>
<dbReference type="EMBL" id="JH226132">
    <property type="protein sequence ID" value="EHY55007.1"/>
    <property type="molecule type" value="Genomic_DNA"/>
</dbReference>
<proteinExistence type="predicted"/>